<evidence type="ECO:0000256" key="4">
    <source>
        <dbReference type="ARBA" id="ARBA00022603"/>
    </source>
</evidence>
<feature type="compositionally biased region" description="Polar residues" evidence="8">
    <location>
        <begin position="1273"/>
        <end position="1289"/>
    </location>
</feature>
<keyword evidence="6" id="KW-0949">S-adenosyl-L-methionine</keyword>
<feature type="compositionally biased region" description="Basic and acidic residues" evidence="8">
    <location>
        <begin position="631"/>
        <end position="646"/>
    </location>
</feature>
<dbReference type="CDD" id="cd19172">
    <property type="entry name" value="SET_SETD2"/>
    <property type="match status" value="1"/>
</dbReference>
<feature type="compositionally biased region" description="Low complexity" evidence="8">
    <location>
        <begin position="2264"/>
        <end position="2284"/>
    </location>
</feature>
<dbReference type="Pfam" id="PF00856">
    <property type="entry name" value="SET"/>
    <property type="match status" value="1"/>
</dbReference>
<dbReference type="InterPro" id="IPR001214">
    <property type="entry name" value="SET_dom"/>
</dbReference>
<feature type="domain" description="AWS" evidence="12">
    <location>
        <begin position="681"/>
        <end position="733"/>
    </location>
</feature>
<dbReference type="InterPro" id="IPR038190">
    <property type="entry name" value="SRI_sf"/>
</dbReference>
<feature type="compositionally biased region" description="Polar residues" evidence="8">
    <location>
        <begin position="30"/>
        <end position="44"/>
    </location>
</feature>
<feature type="region of interest" description="Disordered" evidence="8">
    <location>
        <begin position="398"/>
        <end position="427"/>
    </location>
</feature>
<feature type="compositionally biased region" description="Basic and acidic residues" evidence="8">
    <location>
        <begin position="1557"/>
        <end position="1576"/>
    </location>
</feature>
<dbReference type="Pfam" id="PF00397">
    <property type="entry name" value="WW"/>
    <property type="match status" value="1"/>
</dbReference>
<feature type="compositionally biased region" description="Polar residues" evidence="8">
    <location>
        <begin position="914"/>
        <end position="927"/>
    </location>
</feature>
<feature type="domain" description="WW" evidence="9">
    <location>
        <begin position="2126"/>
        <end position="2154"/>
    </location>
</feature>
<dbReference type="CDD" id="cd00201">
    <property type="entry name" value="WW"/>
    <property type="match status" value="1"/>
</dbReference>
<keyword evidence="14" id="KW-1185">Reference proteome</keyword>
<dbReference type="Pfam" id="PF17907">
    <property type="entry name" value="AWS"/>
    <property type="match status" value="1"/>
</dbReference>
<dbReference type="SMART" id="SM00508">
    <property type="entry name" value="PostSET"/>
    <property type="match status" value="1"/>
</dbReference>
<dbReference type="PROSITE" id="PS01159">
    <property type="entry name" value="WW_DOMAIN_1"/>
    <property type="match status" value="1"/>
</dbReference>
<dbReference type="InterPro" id="IPR046341">
    <property type="entry name" value="SET_dom_sf"/>
</dbReference>
<evidence type="ECO:0000256" key="2">
    <source>
        <dbReference type="ARBA" id="ARBA00004286"/>
    </source>
</evidence>
<feature type="region of interest" description="Disordered" evidence="8">
    <location>
        <begin position="240"/>
        <end position="260"/>
    </location>
</feature>
<dbReference type="PROSITE" id="PS50868">
    <property type="entry name" value="POST_SET"/>
    <property type="match status" value="1"/>
</dbReference>
<feature type="region of interest" description="Disordered" evidence="8">
    <location>
        <begin position="171"/>
        <end position="209"/>
    </location>
</feature>
<dbReference type="Gene3D" id="1.10.1740.100">
    <property type="entry name" value="Set2, Rpb1 interacting domain"/>
    <property type="match status" value="1"/>
</dbReference>
<dbReference type="GO" id="GO:0046975">
    <property type="term" value="F:histone H3K36 methyltransferase activity"/>
    <property type="evidence" value="ECO:0007669"/>
    <property type="project" value="InterPro"/>
</dbReference>
<feature type="compositionally biased region" description="Basic and acidic residues" evidence="8">
    <location>
        <begin position="417"/>
        <end position="426"/>
    </location>
</feature>
<feature type="compositionally biased region" description="Low complexity" evidence="8">
    <location>
        <begin position="1974"/>
        <end position="1992"/>
    </location>
</feature>
<keyword evidence="3" id="KW-0158">Chromosome</keyword>
<accession>A0AAD4NL37</accession>
<feature type="compositionally biased region" description="Basic residues" evidence="8">
    <location>
        <begin position="958"/>
        <end position="972"/>
    </location>
</feature>
<proteinExistence type="predicted"/>
<feature type="domain" description="Post-SET" evidence="11">
    <location>
        <begin position="860"/>
        <end position="876"/>
    </location>
</feature>
<feature type="compositionally biased region" description="Basic and acidic residues" evidence="8">
    <location>
        <begin position="984"/>
        <end position="996"/>
    </location>
</feature>
<feature type="compositionally biased region" description="Low complexity" evidence="8">
    <location>
        <begin position="94"/>
        <end position="103"/>
    </location>
</feature>
<dbReference type="EMBL" id="JAKKPZ010000001">
    <property type="protein sequence ID" value="KAI1728845.1"/>
    <property type="molecule type" value="Genomic_DNA"/>
</dbReference>
<organism evidence="13 14">
    <name type="scientific">Ditylenchus destructor</name>
    <dbReference type="NCBI Taxonomy" id="166010"/>
    <lineage>
        <taxon>Eukaryota</taxon>
        <taxon>Metazoa</taxon>
        <taxon>Ecdysozoa</taxon>
        <taxon>Nematoda</taxon>
        <taxon>Chromadorea</taxon>
        <taxon>Rhabditida</taxon>
        <taxon>Tylenchina</taxon>
        <taxon>Tylenchomorpha</taxon>
        <taxon>Sphaerularioidea</taxon>
        <taxon>Anguinidae</taxon>
        <taxon>Anguininae</taxon>
        <taxon>Ditylenchus</taxon>
    </lineage>
</organism>
<feature type="compositionally biased region" description="Basic residues" evidence="8">
    <location>
        <begin position="1486"/>
        <end position="1506"/>
    </location>
</feature>
<feature type="region of interest" description="Disordered" evidence="8">
    <location>
        <begin position="1216"/>
        <end position="1311"/>
    </location>
</feature>
<feature type="region of interest" description="Disordered" evidence="8">
    <location>
        <begin position="628"/>
        <end position="661"/>
    </location>
</feature>
<dbReference type="InterPro" id="IPR036020">
    <property type="entry name" value="WW_dom_sf"/>
</dbReference>
<feature type="compositionally biased region" description="Polar residues" evidence="8">
    <location>
        <begin position="179"/>
        <end position="199"/>
    </location>
</feature>
<dbReference type="GO" id="GO:0005694">
    <property type="term" value="C:chromosome"/>
    <property type="evidence" value="ECO:0007669"/>
    <property type="project" value="UniProtKB-SubCell"/>
</dbReference>
<feature type="region of interest" description="Disordered" evidence="8">
    <location>
        <begin position="941"/>
        <end position="996"/>
    </location>
</feature>
<feature type="domain" description="SET" evidence="10">
    <location>
        <begin position="735"/>
        <end position="853"/>
    </location>
</feature>
<feature type="compositionally biased region" description="Polar residues" evidence="8">
    <location>
        <begin position="60"/>
        <end position="93"/>
    </location>
</feature>
<keyword evidence="4" id="KW-0489">Methyltransferase</keyword>
<feature type="region of interest" description="Disordered" evidence="8">
    <location>
        <begin position="1451"/>
        <end position="1762"/>
    </location>
</feature>
<feature type="compositionally biased region" description="Basic residues" evidence="8">
    <location>
        <begin position="1599"/>
        <end position="1608"/>
    </location>
</feature>
<dbReference type="InterPro" id="IPR006560">
    <property type="entry name" value="AWS_dom"/>
</dbReference>
<reference evidence="13" key="1">
    <citation type="submission" date="2022-01" db="EMBL/GenBank/DDBJ databases">
        <title>Genome Sequence Resource for Two Populations of Ditylenchus destructor, the Migratory Endoparasitic Phytonematode.</title>
        <authorList>
            <person name="Zhang H."/>
            <person name="Lin R."/>
            <person name="Xie B."/>
        </authorList>
    </citation>
    <scope>NUCLEOTIDE SEQUENCE</scope>
    <source>
        <strain evidence="13">BazhouSP</strain>
    </source>
</reference>
<evidence type="ECO:0000313" key="14">
    <source>
        <dbReference type="Proteomes" id="UP001201812"/>
    </source>
</evidence>
<evidence type="ECO:0000256" key="3">
    <source>
        <dbReference type="ARBA" id="ARBA00022454"/>
    </source>
</evidence>
<evidence type="ECO:0000256" key="6">
    <source>
        <dbReference type="ARBA" id="ARBA00022691"/>
    </source>
</evidence>
<dbReference type="PROSITE" id="PS51215">
    <property type="entry name" value="AWS"/>
    <property type="match status" value="1"/>
</dbReference>
<evidence type="ECO:0000259" key="11">
    <source>
        <dbReference type="PROSITE" id="PS50868"/>
    </source>
</evidence>
<feature type="region of interest" description="Disordered" evidence="8">
    <location>
        <begin position="2262"/>
        <end position="2293"/>
    </location>
</feature>
<gene>
    <name evidence="13" type="ORF">DdX_01048</name>
</gene>
<dbReference type="InterPro" id="IPR044437">
    <property type="entry name" value="SETD2/Set2_SET"/>
</dbReference>
<dbReference type="PANTHER" id="PTHR46711:SF1">
    <property type="entry name" value="HISTONE-LYSINE N-METHYLTRANSFERASE SETD2"/>
    <property type="match status" value="1"/>
</dbReference>
<feature type="compositionally biased region" description="Basic and acidic residues" evidence="8">
    <location>
        <begin position="243"/>
        <end position="260"/>
    </location>
</feature>
<dbReference type="InterPro" id="IPR001202">
    <property type="entry name" value="WW_dom"/>
</dbReference>
<feature type="compositionally biased region" description="Polar residues" evidence="8">
    <location>
        <begin position="398"/>
        <end position="416"/>
    </location>
</feature>
<name>A0AAD4NL37_9BILA</name>
<feature type="compositionally biased region" description="Basic and acidic residues" evidence="8">
    <location>
        <begin position="1640"/>
        <end position="1657"/>
    </location>
</feature>
<dbReference type="SMART" id="SM00570">
    <property type="entry name" value="AWS"/>
    <property type="match status" value="1"/>
</dbReference>
<dbReference type="PROSITE" id="PS50020">
    <property type="entry name" value="WW_DOMAIN_2"/>
    <property type="match status" value="1"/>
</dbReference>
<dbReference type="InterPro" id="IPR003616">
    <property type="entry name" value="Post-SET_dom"/>
</dbReference>
<evidence type="ECO:0000259" key="12">
    <source>
        <dbReference type="PROSITE" id="PS51215"/>
    </source>
</evidence>
<keyword evidence="5" id="KW-0808">Transferase</keyword>
<feature type="compositionally biased region" description="Basic and acidic residues" evidence="8">
    <location>
        <begin position="1746"/>
        <end position="1756"/>
    </location>
</feature>
<evidence type="ECO:0000256" key="1">
    <source>
        <dbReference type="ARBA" id="ARBA00004123"/>
    </source>
</evidence>
<dbReference type="InterPro" id="IPR042294">
    <property type="entry name" value="SETD2_animal"/>
</dbReference>
<feature type="compositionally biased region" description="Basic residues" evidence="8">
    <location>
        <begin position="1534"/>
        <end position="1556"/>
    </location>
</feature>
<feature type="compositionally biased region" description="Polar residues" evidence="8">
    <location>
        <begin position="2070"/>
        <end position="2090"/>
    </location>
</feature>
<evidence type="ECO:0000256" key="7">
    <source>
        <dbReference type="ARBA" id="ARBA00023242"/>
    </source>
</evidence>
<evidence type="ECO:0000259" key="10">
    <source>
        <dbReference type="PROSITE" id="PS50280"/>
    </source>
</evidence>
<dbReference type="SUPFAM" id="SSF82199">
    <property type="entry name" value="SET domain"/>
    <property type="match status" value="1"/>
</dbReference>
<feature type="region of interest" description="Disordered" evidence="8">
    <location>
        <begin position="882"/>
        <end position="929"/>
    </location>
</feature>
<dbReference type="Proteomes" id="UP001201812">
    <property type="component" value="Unassembled WGS sequence"/>
</dbReference>
<feature type="region of interest" description="Disordered" evidence="8">
    <location>
        <begin position="2070"/>
        <end position="2097"/>
    </location>
</feature>
<dbReference type="GO" id="GO:0005634">
    <property type="term" value="C:nucleus"/>
    <property type="evidence" value="ECO:0007669"/>
    <property type="project" value="UniProtKB-SubCell"/>
</dbReference>
<evidence type="ECO:0000313" key="13">
    <source>
        <dbReference type="EMBL" id="KAI1728845.1"/>
    </source>
</evidence>
<feature type="compositionally biased region" description="Low complexity" evidence="8">
    <location>
        <begin position="567"/>
        <end position="580"/>
    </location>
</feature>
<dbReference type="SMART" id="SM00317">
    <property type="entry name" value="SET"/>
    <property type="match status" value="1"/>
</dbReference>
<feature type="region of interest" description="Disordered" evidence="8">
    <location>
        <begin position="1927"/>
        <end position="2006"/>
    </location>
</feature>
<feature type="compositionally biased region" description="Low complexity" evidence="8">
    <location>
        <begin position="1507"/>
        <end position="1531"/>
    </location>
</feature>
<feature type="compositionally biased region" description="Basic and acidic residues" evidence="8">
    <location>
        <begin position="1455"/>
        <end position="1471"/>
    </location>
</feature>
<feature type="compositionally biased region" description="Polar residues" evidence="8">
    <location>
        <begin position="1735"/>
        <end position="1745"/>
    </location>
</feature>
<feature type="compositionally biased region" description="Basic and acidic residues" evidence="8">
    <location>
        <begin position="1609"/>
        <end position="1630"/>
    </location>
</feature>
<evidence type="ECO:0000256" key="8">
    <source>
        <dbReference type="SAM" id="MobiDB-lite"/>
    </source>
</evidence>
<feature type="compositionally biased region" description="Basic residues" evidence="8">
    <location>
        <begin position="581"/>
        <end position="591"/>
    </location>
</feature>
<dbReference type="PANTHER" id="PTHR46711">
    <property type="entry name" value="HISTONE-LYSINE N-METHYLTRANSFERASE SETD2"/>
    <property type="match status" value="1"/>
</dbReference>
<evidence type="ECO:0000256" key="5">
    <source>
        <dbReference type="ARBA" id="ARBA00022679"/>
    </source>
</evidence>
<feature type="region of interest" description="Disordered" evidence="8">
    <location>
        <begin position="567"/>
        <end position="615"/>
    </location>
</feature>
<feature type="compositionally biased region" description="Polar residues" evidence="8">
    <location>
        <begin position="1224"/>
        <end position="1239"/>
    </location>
</feature>
<comment type="subcellular location">
    <subcellularLocation>
        <location evidence="2">Chromosome</location>
    </subcellularLocation>
    <subcellularLocation>
        <location evidence="1">Nucleus</location>
    </subcellularLocation>
</comment>
<dbReference type="SUPFAM" id="SSF51045">
    <property type="entry name" value="WW domain"/>
    <property type="match status" value="1"/>
</dbReference>
<feature type="compositionally biased region" description="Polar residues" evidence="8">
    <location>
        <begin position="1249"/>
        <end position="1259"/>
    </location>
</feature>
<feature type="compositionally biased region" description="Basic residues" evidence="8">
    <location>
        <begin position="107"/>
        <end position="116"/>
    </location>
</feature>
<dbReference type="SMART" id="SM00456">
    <property type="entry name" value="WW"/>
    <property type="match status" value="1"/>
</dbReference>
<keyword evidence="7" id="KW-0539">Nucleus</keyword>
<dbReference type="GO" id="GO:0032259">
    <property type="term" value="P:methylation"/>
    <property type="evidence" value="ECO:0007669"/>
    <property type="project" value="UniProtKB-KW"/>
</dbReference>
<feature type="region of interest" description="Disordered" evidence="8">
    <location>
        <begin position="1"/>
        <end position="117"/>
    </location>
</feature>
<dbReference type="PROSITE" id="PS50280">
    <property type="entry name" value="SET"/>
    <property type="match status" value="1"/>
</dbReference>
<protein>
    <submittedName>
        <fullName evidence="13">SET domain-containing protein</fullName>
    </submittedName>
</protein>
<comment type="caution">
    <text evidence="13">The sequence shown here is derived from an EMBL/GenBank/DDBJ whole genome shotgun (WGS) entry which is preliminary data.</text>
</comment>
<dbReference type="Gene3D" id="2.170.270.10">
    <property type="entry name" value="SET domain"/>
    <property type="match status" value="1"/>
</dbReference>
<sequence length="2293" mass="255200">MPPRKKNAQVAVAAAEEPTKPSNSRRKSATIIQSPLISAQGSSTRRGRRPKQTAPVAPSDSITNSEMSAEGSSEVSVANTTDDTNASIQNVEISNSTSNDTTTAAPAKRRGKRKGVQKWDYQWVVPKEFAPTIIDDDPPPDAELNNRGRVRRSGMQKALNSIAISFAITSRTNKRRSKTNSANTTAANSDDLANTSASTDNHDGQPSDVVAMSNEDALLAEVNDKTLEKKTDVMLANISQELSPHEPHAKNDTDHSAERCEPVPEPVISKREVLLDTCNGLEPEENEFPSPEKPPVRITRRFSLVSGSSSPTSSTALVLSCGRHSSARATRSSRKSISPLIQTSTQALDLAVPIVSKNTLSDLSVLLDESSETEPLNGQMNEDLAKIALQDSDIKRTNSFTDTSLDPTPSPKQQASENKHNIKKELIPLSSSSRLKKETIELEDETQEHMEVDETLRAETCNKILPESANLVEDINLDDSNVPDYSAIEPTNVDEVKSNNENGELKCMKAEINMEKSIHTKSPEKIDDNVEEGSEINWRRRSTRQIKPRTAHPSGVSSYMKLRKKALASTTSANSNAKAAKNVRAKTPHKAAIKDKIPAPNSIRRKREEISDSNSLVKSMDSLVIKSISPEGDKANSEEPQNKAETVDDSLQSPHVDQKPPPFEYLNESMVLCSDALRRHEETIRCQCTPTKDEKKKGLGCGEDCLNRLLFMECGARCPSGKYCTNKRIQKRMYAPVEIFFTGAKGFGLRATGPIKKGQFVIEYVGEVVDYEEMGRRIKRYGKDPMHRHHYFMALHNGAVIDATAKGNNSRFINHSCDPNAATQKWTVNDQLRIGFFAVKAIGPGDEVTFNYQFERFGKRAQKCYCGSSNCTGFIGADNEMEDDESLESDYSSSSSADEDEEEEQESHSAQKVAESTSKEGNASAESVSGAADIASGLSTTISTENHKQNNDDLPIVKAKKADKPKRVRKTKPTVASQQKQRRKQQEKEELCNEKKKAMESAEVTAILDRGPMRNKDHVLEFNRLMVRVDHFENRQRMVEYLLAERDTDILRLFVANQGLALIRIWFMLPEQEDLKTIRMQNNIAKLLYKLPIGNKNQVEKECSLMTTLTQMENYHLSNDLIVTDVVDTMVQQVVYQPDILGSSITTLQPSSDPLIAEYEDLQRNIQAIMKKWSTLSHFKIPKKDLNRKNNKASAQSCENSNWSTAVDDSDFMIIDDSDSESSYPTASVAPSSSVTNCNFGPPVERKSSFGSTQQSSRFSRYDSNRKFPKPWHTQNSVSIGPTEKQASYGQPLPNMSVPPPGFPPQQNPQQFSPYVGFNSCFAPPTGPPTVPPPAPYYNVTPMGPQFMAQPSFPYQTYNPPVPVIGGMMQPPPTIALPNQPPPPPPPPSFAQQSNIIATDVAELNQENQENANVPALLTASTIHSLLSAEGLTEQQRMDLLKVFTNVTTNTATEKASREDKRRRSHDDKDKGRRKHRESEQALSTKVHHRSSKHYHLHRNRAKRRPSASPHGSSRSSSPESLSGSDLSDSAIGKKTKSKPYHRRANPSRRSRSPRRVRGDDGKRHFAKIDDSEKKLQHNLHRSGSRQNQSRSVSLFKKSQYRRQHSTKRHEDDNRRRQRDRSPEYLTSRDTRHHSSQQRNKTEPHIHIKGDDKETISTHRRRGRSREKLIERKQPRNVSKSGRNTKLLKKLKRRGVEPTSTDESPGSGVDTETGKKCKKHSPFSEQKLNKIVETTKPNPILSNVPNEEKASPKFEEMPTTSKPVAAGEISKDTFSFEIQLKDDNQPQSESTKAAFGRSPIRFPVGRQLISLGKQQVRLANSLPPPPLPPSIETTERTTSSKLLEANATEESVEIAEQIEKTTNRTEQQPNIDTEQLENVLQPPALPSSALLSISGIDGYIKSIYQYVSGLEMYRDRVFAQCNSATQQQENSERCAESTFLPKSAHSQRRHMNPPNENSSTEVAHKRRRIEEDPTTSVASSSSSSGSSGTTTTPPEDPLITGSSDAMASNSNTVIQPIMQLASTESPQAQAVSVAALDPRLVRAKAETITAVEEIPDDMNAAIKMDAVSVVDSQPQDTEQSDQTNHAQSKNFAMDTSIGNSTDNMITLGATSSMDNLPKQVGKSGNWMAMKDPSSGSTYYYHVSTRETRWDLPPEEIDNTPAVVSVAITKAQPNEQKGEKHARRANFKLQVLEFVREHLAPFRNRLFTSDKEYTDLLRKLTHKVIDNQDKLNNDAELKFNEKVQNSTRQLVEDYIKYLKTRHPNASTARIRPPSAARSSASTIISMRHSKSPSH</sequence>
<dbReference type="Gene3D" id="2.20.70.10">
    <property type="match status" value="1"/>
</dbReference>
<evidence type="ECO:0000259" key="9">
    <source>
        <dbReference type="PROSITE" id="PS50020"/>
    </source>
</evidence>
<feature type="compositionally biased region" description="Pro residues" evidence="8">
    <location>
        <begin position="1297"/>
        <end position="1307"/>
    </location>
</feature>